<proteinExistence type="predicted"/>
<comment type="caution">
    <text evidence="1">The sequence shown here is derived from an EMBL/GenBank/DDBJ whole genome shotgun (WGS) entry which is preliminary data.</text>
</comment>
<gene>
    <name evidence="1" type="ORF">DNX30_21850</name>
</gene>
<evidence type="ECO:0000313" key="1">
    <source>
        <dbReference type="EMBL" id="MJL95359.1"/>
    </source>
</evidence>
<evidence type="ECO:0008006" key="2">
    <source>
        <dbReference type="Google" id="ProtNLM"/>
    </source>
</evidence>
<dbReference type="RefSeq" id="WP_059278550.1">
    <property type="nucleotide sequence ID" value="NZ_CAJSGU010000008.1"/>
</dbReference>
<dbReference type="AlphaFoldDB" id="A0A246VY75"/>
<reference evidence="1" key="1">
    <citation type="submission" date="2018-06" db="EMBL/GenBank/DDBJ databases">
        <authorList>
            <person name="Ashton P.M."/>
            <person name="Dallman T."/>
            <person name="Nair S."/>
            <person name="De Pinna E."/>
            <person name="Peters T."/>
            <person name="Grant K."/>
        </authorList>
    </citation>
    <scope>NUCLEOTIDE SEQUENCE [LARGE SCALE GENOMIC DNA]</scope>
    <source>
        <strain evidence="1">462023</strain>
    </source>
</reference>
<name>A0A246VY75_ECOLX</name>
<accession>A0A246VY75</accession>
<dbReference type="Proteomes" id="UP000885382">
    <property type="component" value="Unassembled WGS sequence"/>
</dbReference>
<protein>
    <recommendedName>
        <fullName evidence="2">Prophage protein</fullName>
    </recommendedName>
</protein>
<sequence length="281" mass="32108">MKKLPPNLFFRLNRAANLLEIEVDDLLLMGVSGSIFLSTIIHQYEGVLYQAGNLPPDHGSKDIENLLFGSIISTREDTERYLNEGVFDGMKCLASGLWHVPSDFIASLAGVKRAPDIPLIFSPAYIKKELDITSGRYFFYDYREHDTTVSSVEDLYISRPWVEYIAESMDKNQPIPSILHLGSHDLYEKEFKNIEHGNRARHSLNRENSIMALIYVKRHYPEECKGKNGKETNEAWANATIDHWPHVGGDYDEPSTDYLKKIISDMDRLPEKRTTAGKKKS</sequence>
<dbReference type="EMBL" id="RTJF01000032">
    <property type="protein sequence ID" value="MJL95359.1"/>
    <property type="molecule type" value="Genomic_DNA"/>
</dbReference>
<organism evidence="1">
    <name type="scientific">Escherichia coli</name>
    <dbReference type="NCBI Taxonomy" id="562"/>
    <lineage>
        <taxon>Bacteria</taxon>
        <taxon>Pseudomonadati</taxon>
        <taxon>Pseudomonadota</taxon>
        <taxon>Gammaproteobacteria</taxon>
        <taxon>Enterobacterales</taxon>
        <taxon>Enterobacteriaceae</taxon>
        <taxon>Escherichia</taxon>
    </lineage>
</organism>